<reference evidence="1" key="1">
    <citation type="submission" date="2019-08" db="EMBL/GenBank/DDBJ databases">
        <authorList>
            <person name="Kucharzyk K."/>
            <person name="Murdoch R.W."/>
            <person name="Higgins S."/>
            <person name="Loffler F."/>
        </authorList>
    </citation>
    <scope>NUCLEOTIDE SEQUENCE</scope>
</reference>
<dbReference type="NCBIfam" id="TIGR04131">
    <property type="entry name" value="Bac_Flav_CTERM"/>
    <property type="match status" value="1"/>
</dbReference>
<name>A0A645A755_9ZZZZ</name>
<dbReference type="AlphaFoldDB" id="A0A645A755"/>
<sequence>MTCKDQHDGTISTYASGGNGNYDYLWNTGDITASLEDLDAGTYSITVTDMMGCTGSTEVTVERIEIDCIGIPSSFTPNGDGVNDDWVINNSELYPEATYQIFNRWGQEVYTVNGTWSPWDGMWKGNPIPAETYYYFIRLTPDSQTLQGTITIVR</sequence>
<evidence type="ECO:0000313" key="1">
    <source>
        <dbReference type="EMBL" id="MPM48756.1"/>
    </source>
</evidence>
<dbReference type="Gene3D" id="2.60.40.740">
    <property type="match status" value="1"/>
</dbReference>
<proteinExistence type="predicted"/>
<gene>
    <name evidence="1" type="ORF">SDC9_95483</name>
</gene>
<accession>A0A645A755</accession>
<dbReference type="EMBL" id="VSSQ01012238">
    <property type="protein sequence ID" value="MPM48756.1"/>
    <property type="molecule type" value="Genomic_DNA"/>
</dbReference>
<evidence type="ECO:0008006" key="2">
    <source>
        <dbReference type="Google" id="ProtNLM"/>
    </source>
</evidence>
<dbReference type="InterPro" id="IPR026341">
    <property type="entry name" value="T9SS_type_B"/>
</dbReference>
<dbReference type="Pfam" id="PF13573">
    <property type="entry name" value="SprB"/>
    <property type="match status" value="1"/>
</dbReference>
<dbReference type="Pfam" id="PF13585">
    <property type="entry name" value="CHU_C"/>
    <property type="match status" value="1"/>
</dbReference>
<dbReference type="InterPro" id="IPR025667">
    <property type="entry name" value="SprB_repeat"/>
</dbReference>
<organism evidence="1">
    <name type="scientific">bioreactor metagenome</name>
    <dbReference type="NCBI Taxonomy" id="1076179"/>
    <lineage>
        <taxon>unclassified sequences</taxon>
        <taxon>metagenomes</taxon>
        <taxon>ecological metagenomes</taxon>
    </lineage>
</organism>
<protein>
    <recommendedName>
        <fullName evidence="2">Ig-like domain-containing protein</fullName>
    </recommendedName>
</protein>
<comment type="caution">
    <text evidence="1">The sequence shown here is derived from an EMBL/GenBank/DDBJ whole genome shotgun (WGS) entry which is preliminary data.</text>
</comment>